<protein>
    <recommendedName>
        <fullName evidence="2">Large polyvalent protein associated domain-containing protein</fullName>
    </recommendedName>
</protein>
<proteinExistence type="predicted"/>
<evidence type="ECO:0008006" key="2">
    <source>
        <dbReference type="Google" id="ProtNLM"/>
    </source>
</evidence>
<keyword evidence="1" id="KW-0614">Plasmid</keyword>
<reference evidence="1" key="1">
    <citation type="submission" date="2012-01" db="EMBL/GenBank/DDBJ databases">
        <authorList>
            <person name="Summers A.O."/>
            <person name="Wireman J."/>
            <person name="Sale K."/>
        </authorList>
    </citation>
    <scope>NUCLEOTIDE SEQUENCE</scope>
    <source>
        <strain evidence="1">31-32</strain>
        <plasmid evidence="1">p3132-53</plasmid>
    </source>
</reference>
<sequence>MTEIMQQYSQAETNRLIRVELKASYPGTSFTIRASNGAGITQTVIGWEIRYRPTSAEFDGYYSPETCELASGPSEAEIDALATRYSSWEWAGDDGVREHATERLVATETGELPRLVRYGAGNVTAYPRYQNVDL</sequence>
<evidence type="ECO:0000313" key="1">
    <source>
        <dbReference type="EMBL" id="AFK88706.1"/>
    </source>
</evidence>
<dbReference type="AlphaFoldDB" id="I3VZC9"/>
<dbReference type="EMBL" id="JQ418520">
    <property type="protein sequence ID" value="AFK88706.1"/>
    <property type="molecule type" value="Genomic_DNA"/>
</dbReference>
<name>I3VZC9_9MICC</name>
<geneLocation type="plasmid" evidence="1">
    <name>p3132-53</name>
</geneLocation>
<accession>I3VZC9</accession>
<dbReference type="RefSeq" id="WP_015061699.1">
    <property type="nucleotide sequence ID" value="NC_019326.1"/>
</dbReference>
<organism evidence="1">
    <name type="scientific">Arthrobacter sp. 31.31</name>
    <dbReference type="NCBI Taxonomy" id="347202"/>
    <lineage>
        <taxon>Bacteria</taxon>
        <taxon>Bacillati</taxon>
        <taxon>Actinomycetota</taxon>
        <taxon>Actinomycetes</taxon>
        <taxon>Micrococcales</taxon>
        <taxon>Micrococcaceae</taxon>
        <taxon>Arthrobacter</taxon>
    </lineage>
</organism>